<evidence type="ECO:0000313" key="9">
    <source>
        <dbReference type="Proteomes" id="UP001501764"/>
    </source>
</evidence>
<sequence length="390" mass="45458">MARTTYKKKVKNGKEYYFFRLRHENLKSPKDLYGNTVRELEEKIRNLNYELDHGIQNNKECFENFFANWLFEVNFVNKKPSTKERYEGLYRNYIKNSSIADINIKDINQTDIQKYYNNLVKKGTSVSTVRQINKIIAPSIRYAYNNNLIIKDFTGAIVLPTEKEETKLNNINKINPFTLEEQQLFTKAIQGHEYEALFLTALNTGMRQGELLALTWNDIDFNNNIISINKSAKYVAPVDKDGRGKGSVLVQTPKTISSIRTIPLPVFLRDKLKQYKIIQSKNRLRLANMYHNNSLVFCNTYGKYLDSSRIRKEFNNVLINNNIEPRKFHDLRHTFATRLFELGENPKKVQTMLGHSNISTTLDTYTHVLESSKESISSKLDDLYNSMSVK</sequence>
<dbReference type="InterPro" id="IPR010998">
    <property type="entry name" value="Integrase_recombinase_N"/>
</dbReference>
<dbReference type="CDD" id="cd01189">
    <property type="entry name" value="INT_ICEBs1_C_like"/>
    <property type="match status" value="1"/>
</dbReference>
<dbReference type="InterPro" id="IPR002104">
    <property type="entry name" value="Integrase_catalytic"/>
</dbReference>
<feature type="coiled-coil region" evidence="6">
    <location>
        <begin position="30"/>
        <end position="57"/>
    </location>
</feature>
<dbReference type="Pfam" id="PF14659">
    <property type="entry name" value="Phage_int_SAM_3"/>
    <property type="match status" value="1"/>
</dbReference>
<evidence type="ECO:0000313" key="8">
    <source>
        <dbReference type="EMBL" id="GAA0860170.1"/>
    </source>
</evidence>
<feature type="domain" description="Tyr recombinase" evidence="7">
    <location>
        <begin position="172"/>
        <end position="381"/>
    </location>
</feature>
<evidence type="ECO:0000256" key="6">
    <source>
        <dbReference type="SAM" id="Coils"/>
    </source>
</evidence>
<dbReference type="Gene3D" id="1.10.150.130">
    <property type="match status" value="1"/>
</dbReference>
<evidence type="ECO:0000256" key="4">
    <source>
        <dbReference type="ARBA" id="ARBA00023125"/>
    </source>
</evidence>
<name>A0ABN1LU06_9CLOT</name>
<dbReference type="InterPro" id="IPR013762">
    <property type="entry name" value="Integrase-like_cat_sf"/>
</dbReference>
<dbReference type="PANTHER" id="PTHR30349:SF64">
    <property type="entry name" value="PROPHAGE INTEGRASE INTD-RELATED"/>
    <property type="match status" value="1"/>
</dbReference>
<evidence type="ECO:0000256" key="2">
    <source>
        <dbReference type="ARBA" id="ARBA00008857"/>
    </source>
</evidence>
<dbReference type="Gene3D" id="1.10.443.10">
    <property type="entry name" value="Intergrase catalytic core"/>
    <property type="match status" value="1"/>
</dbReference>
<evidence type="ECO:0000259" key="7">
    <source>
        <dbReference type="PROSITE" id="PS51898"/>
    </source>
</evidence>
<dbReference type="InterPro" id="IPR004107">
    <property type="entry name" value="Integrase_SAM-like_N"/>
</dbReference>
<dbReference type="PROSITE" id="PS51898">
    <property type="entry name" value="TYR_RECOMBINASE"/>
    <property type="match status" value="1"/>
</dbReference>
<dbReference type="InterPro" id="IPR050090">
    <property type="entry name" value="Tyrosine_recombinase_XerCD"/>
</dbReference>
<accession>A0ABN1LU06</accession>
<dbReference type="InterPro" id="IPR011010">
    <property type="entry name" value="DNA_brk_join_enz"/>
</dbReference>
<comment type="function">
    <text evidence="1">Site-specific tyrosine recombinase, which acts by catalyzing the cutting and rejoining of the recombining DNA molecules.</text>
</comment>
<gene>
    <name evidence="8" type="ORF">GCM10008916_25320</name>
</gene>
<evidence type="ECO:0000256" key="3">
    <source>
        <dbReference type="ARBA" id="ARBA00022908"/>
    </source>
</evidence>
<keyword evidence="5" id="KW-0233">DNA recombination</keyword>
<dbReference type="Proteomes" id="UP001501764">
    <property type="component" value="Unassembled WGS sequence"/>
</dbReference>
<reference evidence="8 9" key="1">
    <citation type="journal article" date="2019" name="Int. J. Syst. Evol. Microbiol.">
        <title>The Global Catalogue of Microorganisms (GCM) 10K type strain sequencing project: providing services to taxonomists for standard genome sequencing and annotation.</title>
        <authorList>
            <consortium name="The Broad Institute Genomics Platform"/>
            <consortium name="The Broad Institute Genome Sequencing Center for Infectious Disease"/>
            <person name="Wu L."/>
            <person name="Ma J."/>
        </authorList>
    </citation>
    <scope>NUCLEOTIDE SEQUENCE [LARGE SCALE GENOMIC DNA]</scope>
    <source>
        <strain evidence="8 9">JCM 6485</strain>
    </source>
</reference>
<comment type="similarity">
    <text evidence="2">Belongs to the 'phage' integrase family.</text>
</comment>
<dbReference type="Pfam" id="PF00589">
    <property type="entry name" value="Phage_integrase"/>
    <property type="match status" value="1"/>
</dbReference>
<keyword evidence="3" id="KW-0229">DNA integration</keyword>
<evidence type="ECO:0000256" key="5">
    <source>
        <dbReference type="ARBA" id="ARBA00023172"/>
    </source>
</evidence>
<dbReference type="EMBL" id="BAAACO010000002">
    <property type="protein sequence ID" value="GAA0860170.1"/>
    <property type="molecule type" value="Genomic_DNA"/>
</dbReference>
<comment type="caution">
    <text evidence="8">The sequence shown here is derived from an EMBL/GenBank/DDBJ whole genome shotgun (WGS) entry which is preliminary data.</text>
</comment>
<evidence type="ECO:0000256" key="1">
    <source>
        <dbReference type="ARBA" id="ARBA00003283"/>
    </source>
</evidence>
<keyword evidence="9" id="KW-1185">Reference proteome</keyword>
<dbReference type="RefSeq" id="WP_346026095.1">
    <property type="nucleotide sequence ID" value="NZ_BAAACO010000002.1"/>
</dbReference>
<dbReference type="SUPFAM" id="SSF56349">
    <property type="entry name" value="DNA breaking-rejoining enzymes"/>
    <property type="match status" value="1"/>
</dbReference>
<keyword evidence="4" id="KW-0238">DNA-binding</keyword>
<proteinExistence type="inferred from homology"/>
<dbReference type="PANTHER" id="PTHR30349">
    <property type="entry name" value="PHAGE INTEGRASE-RELATED"/>
    <property type="match status" value="1"/>
</dbReference>
<organism evidence="8 9">
    <name type="scientific">Clostridium nitritogenes</name>
    <dbReference type="NCBI Taxonomy" id="83340"/>
    <lineage>
        <taxon>Bacteria</taxon>
        <taxon>Bacillati</taxon>
        <taxon>Bacillota</taxon>
        <taxon>Clostridia</taxon>
        <taxon>Eubacteriales</taxon>
        <taxon>Clostridiaceae</taxon>
        <taxon>Clostridium</taxon>
    </lineage>
</organism>
<protein>
    <submittedName>
        <fullName evidence="8">Site-specific integrase</fullName>
    </submittedName>
</protein>
<keyword evidence="6" id="KW-0175">Coiled coil</keyword>